<gene>
    <name evidence="1" type="ORF">SCHPADRAFT_935622</name>
</gene>
<evidence type="ECO:0000313" key="1">
    <source>
        <dbReference type="EMBL" id="KLO19025.1"/>
    </source>
</evidence>
<dbReference type="Proteomes" id="UP000053477">
    <property type="component" value="Unassembled WGS sequence"/>
</dbReference>
<sequence length="147" mass="16399">MAPEASDNDCDLATISEKDSFVQELREAGLLDCRAFPQRSEEVHSNLEKGYQRVMRQMECMTERFKDEKIIERSLSAISDPTTSRFGQLMKLQGTLSEYSADTTKMIAAMELIHEALLAAEKDVEEEAATSNGCSITKEALIDEGKV</sequence>
<organism evidence="1 2">
    <name type="scientific">Schizopora paradoxa</name>
    <dbReference type="NCBI Taxonomy" id="27342"/>
    <lineage>
        <taxon>Eukaryota</taxon>
        <taxon>Fungi</taxon>
        <taxon>Dikarya</taxon>
        <taxon>Basidiomycota</taxon>
        <taxon>Agaricomycotina</taxon>
        <taxon>Agaricomycetes</taxon>
        <taxon>Hymenochaetales</taxon>
        <taxon>Schizoporaceae</taxon>
        <taxon>Schizopora</taxon>
    </lineage>
</organism>
<protein>
    <submittedName>
        <fullName evidence="1">Uncharacterized protein</fullName>
    </submittedName>
</protein>
<reference evidence="1 2" key="1">
    <citation type="submission" date="2015-04" db="EMBL/GenBank/DDBJ databases">
        <title>Complete genome sequence of Schizopora paradoxa KUC8140, a cosmopolitan wood degrader in East Asia.</title>
        <authorList>
            <consortium name="DOE Joint Genome Institute"/>
            <person name="Min B."/>
            <person name="Park H."/>
            <person name="Jang Y."/>
            <person name="Kim J.-J."/>
            <person name="Kim K.H."/>
            <person name="Pangilinan J."/>
            <person name="Lipzen A."/>
            <person name="Riley R."/>
            <person name="Grigoriev I.V."/>
            <person name="Spatafora J.W."/>
            <person name="Choi I.-G."/>
        </authorList>
    </citation>
    <scope>NUCLEOTIDE SEQUENCE [LARGE SCALE GENOMIC DNA]</scope>
    <source>
        <strain evidence="1 2">KUC8140</strain>
    </source>
</reference>
<name>A0A0H2S448_9AGAM</name>
<keyword evidence="2" id="KW-1185">Reference proteome</keyword>
<dbReference type="InParanoid" id="A0A0H2S448"/>
<evidence type="ECO:0000313" key="2">
    <source>
        <dbReference type="Proteomes" id="UP000053477"/>
    </source>
</evidence>
<dbReference type="EMBL" id="KQ085889">
    <property type="protein sequence ID" value="KLO19025.1"/>
    <property type="molecule type" value="Genomic_DNA"/>
</dbReference>
<accession>A0A0H2S448</accession>
<dbReference type="AlphaFoldDB" id="A0A0H2S448"/>
<proteinExistence type="predicted"/>